<evidence type="ECO:0000313" key="2">
    <source>
        <dbReference type="Proteomes" id="UP000295558"/>
    </source>
</evidence>
<proteinExistence type="predicted"/>
<name>A0A4R6ZMK0_9LIST</name>
<dbReference type="OrthoDB" id="9952244at2"/>
<gene>
    <name evidence="1" type="ORF">DFP96_104295</name>
</gene>
<organism evidence="1 2">
    <name type="scientific">Listeria rocourtiae</name>
    <dbReference type="NCBI Taxonomy" id="647910"/>
    <lineage>
        <taxon>Bacteria</taxon>
        <taxon>Bacillati</taxon>
        <taxon>Bacillota</taxon>
        <taxon>Bacilli</taxon>
        <taxon>Bacillales</taxon>
        <taxon>Listeriaceae</taxon>
        <taxon>Listeria</taxon>
    </lineage>
</organism>
<dbReference type="STRING" id="1265846.PROCOU_01624"/>
<sequence>MTNKVLQEAEVKICNIVREKLHNKKIPFAEINNFVQETTKLVETMTGLGVKWSTEDHEFGSNRLSLYICDIDYVDEFIDELMDWKVCTYCIKYNAEQNLFIATEATTEVL</sequence>
<keyword evidence="2" id="KW-1185">Reference proteome</keyword>
<dbReference type="RefSeq" id="WP_036069216.1">
    <property type="nucleotide sequence ID" value="NZ_SNZK01000004.1"/>
</dbReference>
<reference evidence="1 2" key="1">
    <citation type="submission" date="2019-03" db="EMBL/GenBank/DDBJ databases">
        <title>Genomic Encyclopedia of Type Strains, Phase III (KMG-III): the genomes of soil and plant-associated and newly described type strains.</title>
        <authorList>
            <person name="Whitman W."/>
        </authorList>
    </citation>
    <scope>NUCLEOTIDE SEQUENCE [LARGE SCALE GENOMIC DNA]</scope>
    <source>
        <strain evidence="1 2">CECT 7972</strain>
    </source>
</reference>
<dbReference type="EMBL" id="SNZK01000004">
    <property type="protein sequence ID" value="TDR53701.1"/>
    <property type="molecule type" value="Genomic_DNA"/>
</dbReference>
<dbReference type="AlphaFoldDB" id="A0A4R6ZMK0"/>
<evidence type="ECO:0000313" key="1">
    <source>
        <dbReference type="EMBL" id="TDR53701.1"/>
    </source>
</evidence>
<accession>A0A4R6ZMK0</accession>
<protein>
    <submittedName>
        <fullName evidence="1">Uncharacterized protein</fullName>
    </submittedName>
</protein>
<dbReference type="Proteomes" id="UP000295558">
    <property type="component" value="Unassembled WGS sequence"/>
</dbReference>
<comment type="caution">
    <text evidence="1">The sequence shown here is derived from an EMBL/GenBank/DDBJ whole genome shotgun (WGS) entry which is preliminary data.</text>
</comment>